<dbReference type="OrthoDB" id="10251741at2759"/>
<dbReference type="OMA" id="WRPLCAF"/>
<accession>A0A015L8B7</accession>
<proteinExistence type="predicted"/>
<dbReference type="Gene3D" id="2.130.10.10">
    <property type="entry name" value="YVTN repeat-like/Quinoprotein amine dehydrogenase"/>
    <property type="match status" value="1"/>
</dbReference>
<dbReference type="EMBL" id="JEMT01012340">
    <property type="protein sequence ID" value="EXX75944.1"/>
    <property type="molecule type" value="Genomic_DNA"/>
</dbReference>
<dbReference type="GO" id="GO:0005643">
    <property type="term" value="C:nuclear pore"/>
    <property type="evidence" value="ECO:0007669"/>
    <property type="project" value="TreeGrafter"/>
</dbReference>
<dbReference type="Pfam" id="PF25460">
    <property type="entry name" value="Beta-prop_Aladin"/>
    <property type="match status" value="1"/>
</dbReference>
<organism evidence="3 4">
    <name type="scientific">Rhizophagus irregularis (strain DAOM 197198w)</name>
    <name type="common">Glomus intraradices</name>
    <dbReference type="NCBI Taxonomy" id="1432141"/>
    <lineage>
        <taxon>Eukaryota</taxon>
        <taxon>Fungi</taxon>
        <taxon>Fungi incertae sedis</taxon>
        <taxon>Mucoromycota</taxon>
        <taxon>Glomeromycotina</taxon>
        <taxon>Glomeromycetes</taxon>
        <taxon>Glomerales</taxon>
        <taxon>Glomeraceae</taxon>
        <taxon>Rhizophagus</taxon>
    </lineage>
</organism>
<dbReference type="InterPro" id="IPR015943">
    <property type="entry name" value="WD40/YVTN_repeat-like_dom_sf"/>
</dbReference>
<dbReference type="AlphaFoldDB" id="A0A015L8B7"/>
<dbReference type="SUPFAM" id="SSF50978">
    <property type="entry name" value="WD40 repeat-like"/>
    <property type="match status" value="1"/>
</dbReference>
<dbReference type="InterPro" id="IPR057403">
    <property type="entry name" value="Beta-prop_Aladin"/>
</dbReference>
<dbReference type="InterPro" id="IPR036322">
    <property type="entry name" value="WD40_repeat_dom_sf"/>
</dbReference>
<comment type="caution">
    <text evidence="3">The sequence shown here is derived from an EMBL/GenBank/DDBJ whole genome shotgun (WGS) entry which is preliminary data.</text>
</comment>
<protein>
    <submittedName>
        <fullName evidence="3">Pwp2p</fullName>
    </submittedName>
</protein>
<keyword evidence="1" id="KW-0853">WD repeat</keyword>
<evidence type="ECO:0000313" key="3">
    <source>
        <dbReference type="EMBL" id="EXX75944.1"/>
    </source>
</evidence>
<dbReference type="STRING" id="1432141.A0A015L8B7"/>
<feature type="repeat" description="WD" evidence="1">
    <location>
        <begin position="280"/>
        <end position="305"/>
    </location>
</feature>
<dbReference type="PANTHER" id="PTHR14494">
    <property type="entry name" value="ALADIN/ADRACALIN/AAAS"/>
    <property type="match status" value="1"/>
</dbReference>
<evidence type="ECO:0000259" key="2">
    <source>
        <dbReference type="Pfam" id="PF25460"/>
    </source>
</evidence>
<evidence type="ECO:0000313" key="4">
    <source>
        <dbReference type="Proteomes" id="UP000022910"/>
    </source>
</evidence>
<gene>
    <name evidence="3" type="ORF">RirG_037550</name>
</gene>
<name>A0A015L8B7_RHIIW</name>
<evidence type="ECO:0000256" key="1">
    <source>
        <dbReference type="PROSITE-ProRule" id="PRU00221"/>
    </source>
</evidence>
<feature type="domain" description="Aladin seven-bladed propeller" evidence="2">
    <location>
        <begin position="141"/>
        <end position="477"/>
    </location>
</feature>
<keyword evidence="4" id="KW-1185">Reference proteome</keyword>
<dbReference type="InterPro" id="IPR001680">
    <property type="entry name" value="WD40_rpt"/>
</dbReference>
<dbReference type="SMART" id="SM00320">
    <property type="entry name" value="WD40"/>
    <property type="match status" value="3"/>
</dbReference>
<dbReference type="GO" id="GO:0006913">
    <property type="term" value="P:nucleocytoplasmic transport"/>
    <property type="evidence" value="ECO:0007669"/>
    <property type="project" value="TreeGrafter"/>
</dbReference>
<dbReference type="InterPro" id="IPR045139">
    <property type="entry name" value="Aladin"/>
</dbReference>
<dbReference type="PROSITE" id="PS50294">
    <property type="entry name" value="WD_REPEATS_REGION"/>
    <property type="match status" value="1"/>
</dbReference>
<reference evidence="3 4" key="1">
    <citation type="submission" date="2014-02" db="EMBL/GenBank/DDBJ databases">
        <title>Single nucleus genome sequencing reveals high similarity among nuclei of an endomycorrhizal fungus.</title>
        <authorList>
            <person name="Lin K."/>
            <person name="Geurts R."/>
            <person name="Zhang Z."/>
            <person name="Limpens E."/>
            <person name="Saunders D.G."/>
            <person name="Mu D."/>
            <person name="Pang E."/>
            <person name="Cao H."/>
            <person name="Cha H."/>
            <person name="Lin T."/>
            <person name="Zhou Q."/>
            <person name="Shang Y."/>
            <person name="Li Y."/>
            <person name="Ivanov S."/>
            <person name="Sharma T."/>
            <person name="Velzen R.V."/>
            <person name="Ruijter N.D."/>
            <person name="Aanen D.K."/>
            <person name="Win J."/>
            <person name="Kamoun S."/>
            <person name="Bisseling T."/>
            <person name="Huang S."/>
        </authorList>
    </citation>
    <scope>NUCLEOTIDE SEQUENCE [LARGE SCALE GENOMIC DNA]</scope>
    <source>
        <strain evidence="4">DAOM197198w</strain>
    </source>
</reference>
<dbReference type="Proteomes" id="UP000022910">
    <property type="component" value="Unassembled WGS sequence"/>
</dbReference>
<feature type="repeat" description="WD" evidence="1">
    <location>
        <begin position="240"/>
        <end position="265"/>
    </location>
</feature>
<dbReference type="PROSITE" id="PS50082">
    <property type="entry name" value="WD_REPEATS_2"/>
    <property type="match status" value="2"/>
</dbReference>
<dbReference type="PANTHER" id="PTHR14494:SF0">
    <property type="entry name" value="ALADIN"/>
    <property type="match status" value="1"/>
</dbReference>
<dbReference type="HOGENOM" id="CLU_658184_0_0_1"/>
<sequence>MSLDFSQILAPSLNEVSIAEIEGKILNLGCAKDQNLTHYINSEGIVFPNLQVPYQLSHPDLVHLGTRRVVTDLPTSPTAYGRFMDSVKHSIDEQINQAQTYIQEVTQNIKDMLPSFLNNYIFNADTEEYMQSLRMKIDRYPAKIIDWHPYFSIFAVAHRVDVILLYDLRVEEWFPEVLENSLQKEITCMAWKPLGGNILAVGCRRGICLWELSLEQKKESVPTRLPAWMRHLHYPGHENIVSLAWHPHGYSLATGSADGSVILWDTAFETGTPLTRNRKVTFLSWSPVGEFLFSSSLDGKIEVWETQRWTSKTITSNGYPVETGCWTTDGRALFLGFDGYEGEILVLSISPNFDYEWLPKIDLSPIPECAGIGIEQLAIDPNGERLIACFKNTQLFKDTPLLLVFDAKLPSQVSKKANLLNFPRTMRGPAWNDPDDQGAFLTQSDPKPVSLSFAKQFTRGSLLSPVWGDGQISFIPFLYNKANK</sequence>